<name>A0A419SAM7_9SPHI</name>
<dbReference type="EMBL" id="MBTA01000002">
    <property type="protein sequence ID" value="RKD19490.1"/>
    <property type="molecule type" value="Genomic_DNA"/>
</dbReference>
<accession>A0A419SAM7</accession>
<comment type="caution">
    <text evidence="1">The sequence shown here is derived from an EMBL/GenBank/DDBJ whole genome shotgun (WGS) entry which is preliminary data.</text>
</comment>
<evidence type="ECO:0000313" key="2">
    <source>
        <dbReference type="Proteomes" id="UP000283433"/>
    </source>
</evidence>
<gene>
    <name evidence="1" type="ORF">BCY91_12855</name>
</gene>
<keyword evidence="2" id="KW-1185">Reference proteome</keyword>
<dbReference type="RefSeq" id="WP_120180418.1">
    <property type="nucleotide sequence ID" value="NZ_MBTA01000002.1"/>
</dbReference>
<dbReference type="Proteomes" id="UP000283433">
    <property type="component" value="Unassembled WGS sequence"/>
</dbReference>
<evidence type="ECO:0000313" key="1">
    <source>
        <dbReference type="EMBL" id="RKD19490.1"/>
    </source>
</evidence>
<protein>
    <submittedName>
        <fullName evidence="1">Uncharacterized protein</fullName>
    </submittedName>
</protein>
<proteinExistence type="predicted"/>
<sequence>MENNNSIELERIFNASSDFKVGEYLYMGMATLNGKKVCISVAYTLSYCFKKADEFLKEDANVSFAHVSKIVNGQKLACQKFYPTQALKNYY</sequence>
<dbReference type="OrthoDB" id="7067748at2"/>
<reference evidence="1 2" key="1">
    <citation type="submission" date="2016-07" db="EMBL/GenBank/DDBJ databases">
        <title>Genome of Pelobium manganitolerans.</title>
        <authorList>
            <person name="Wu S."/>
            <person name="Wang G."/>
        </authorList>
    </citation>
    <scope>NUCLEOTIDE SEQUENCE [LARGE SCALE GENOMIC DNA]</scope>
    <source>
        <strain evidence="1 2">YS-25</strain>
    </source>
</reference>
<organism evidence="1 2">
    <name type="scientific">Pelobium manganitolerans</name>
    <dbReference type="NCBI Taxonomy" id="1842495"/>
    <lineage>
        <taxon>Bacteria</taxon>
        <taxon>Pseudomonadati</taxon>
        <taxon>Bacteroidota</taxon>
        <taxon>Sphingobacteriia</taxon>
        <taxon>Sphingobacteriales</taxon>
        <taxon>Sphingobacteriaceae</taxon>
        <taxon>Pelobium</taxon>
    </lineage>
</organism>
<dbReference type="AlphaFoldDB" id="A0A419SAM7"/>